<keyword evidence="7 10" id="KW-0342">GTP-binding</keyword>
<dbReference type="EMBL" id="BMHA01000003">
    <property type="protein sequence ID" value="GGI04657.1"/>
    <property type="molecule type" value="Genomic_DNA"/>
</dbReference>
<evidence type="ECO:0000256" key="3">
    <source>
        <dbReference type="ARBA" id="ARBA00022618"/>
    </source>
</evidence>
<evidence type="ECO:0000256" key="2">
    <source>
        <dbReference type="ARBA" id="ARBA00009638"/>
    </source>
</evidence>
<dbReference type="InterPro" id="IPR030393">
    <property type="entry name" value="G_ENGB_dom"/>
</dbReference>
<comment type="cofactor">
    <cofactor evidence="1">
        <name>Mg(2+)</name>
        <dbReference type="ChEBI" id="CHEBI:18420"/>
    </cofactor>
</comment>
<keyword evidence="9 10" id="KW-0131">Cell cycle</keyword>
<gene>
    <name evidence="10 12" type="primary">engB</name>
    <name evidence="12" type="ORF">GCM10011354_10190</name>
</gene>
<feature type="domain" description="EngB-type G" evidence="11">
    <location>
        <begin position="22"/>
        <end position="193"/>
    </location>
</feature>
<evidence type="ECO:0000256" key="6">
    <source>
        <dbReference type="ARBA" id="ARBA00022842"/>
    </source>
</evidence>
<comment type="similarity">
    <text evidence="2 10">Belongs to the TRAFAC class TrmE-Era-EngA-EngB-Septin-like GTPase superfamily. EngB GTPase family.</text>
</comment>
<dbReference type="PANTHER" id="PTHR11649:SF13">
    <property type="entry name" value="ENGB-TYPE G DOMAIN-CONTAINING PROTEIN"/>
    <property type="match status" value="1"/>
</dbReference>
<dbReference type="Pfam" id="PF01926">
    <property type="entry name" value="MMR_HSR1"/>
    <property type="match status" value="1"/>
</dbReference>
<keyword evidence="8 10" id="KW-0717">Septation</keyword>
<reference evidence="12" key="2">
    <citation type="submission" date="2020-09" db="EMBL/GenBank/DDBJ databases">
        <authorList>
            <person name="Sun Q."/>
            <person name="Zhou Y."/>
        </authorList>
    </citation>
    <scope>NUCLEOTIDE SEQUENCE</scope>
    <source>
        <strain evidence="12">CGMCC 1.14988</strain>
    </source>
</reference>
<evidence type="ECO:0000256" key="10">
    <source>
        <dbReference type="HAMAP-Rule" id="MF_00321"/>
    </source>
</evidence>
<keyword evidence="13" id="KW-1185">Reference proteome</keyword>
<accession>A0A8J3ADF9</accession>
<comment type="function">
    <text evidence="10">Necessary for normal cell division and for the maintenance of normal septation.</text>
</comment>
<keyword evidence="3 10" id="KW-0132">Cell division</keyword>
<reference evidence="12" key="1">
    <citation type="journal article" date="2014" name="Int. J. Syst. Evol. Microbiol.">
        <title>Complete genome sequence of Corynebacterium casei LMG S-19264T (=DSM 44701T), isolated from a smear-ripened cheese.</title>
        <authorList>
            <consortium name="US DOE Joint Genome Institute (JGI-PGF)"/>
            <person name="Walter F."/>
            <person name="Albersmeier A."/>
            <person name="Kalinowski J."/>
            <person name="Ruckert C."/>
        </authorList>
    </citation>
    <scope>NUCLEOTIDE SEQUENCE</scope>
    <source>
        <strain evidence="12">CGMCC 1.14988</strain>
    </source>
</reference>
<dbReference type="InterPro" id="IPR019987">
    <property type="entry name" value="GTP-bd_ribosome_bio_YsxC"/>
</dbReference>
<keyword evidence="4" id="KW-0479">Metal-binding</keyword>
<dbReference type="GO" id="GO:0000917">
    <property type="term" value="P:division septum assembly"/>
    <property type="evidence" value="ECO:0007669"/>
    <property type="project" value="UniProtKB-KW"/>
</dbReference>
<dbReference type="InterPro" id="IPR006073">
    <property type="entry name" value="GTP-bd"/>
</dbReference>
<evidence type="ECO:0000256" key="9">
    <source>
        <dbReference type="ARBA" id="ARBA00023306"/>
    </source>
</evidence>
<name>A0A8J3ADF9_9ACTN</name>
<dbReference type="GO" id="GO:0046872">
    <property type="term" value="F:metal ion binding"/>
    <property type="evidence" value="ECO:0007669"/>
    <property type="project" value="UniProtKB-KW"/>
</dbReference>
<dbReference type="InterPro" id="IPR027417">
    <property type="entry name" value="P-loop_NTPase"/>
</dbReference>
<dbReference type="GO" id="GO:0005525">
    <property type="term" value="F:GTP binding"/>
    <property type="evidence" value="ECO:0007669"/>
    <property type="project" value="UniProtKB-UniRule"/>
</dbReference>
<keyword evidence="5 10" id="KW-0547">Nucleotide-binding</keyword>
<dbReference type="AlphaFoldDB" id="A0A8J3ADF9"/>
<dbReference type="HAMAP" id="MF_00321">
    <property type="entry name" value="GTPase_EngB"/>
    <property type="match status" value="1"/>
</dbReference>
<evidence type="ECO:0000313" key="12">
    <source>
        <dbReference type="EMBL" id="GGI04657.1"/>
    </source>
</evidence>
<dbReference type="Proteomes" id="UP000650511">
    <property type="component" value="Unassembled WGS sequence"/>
</dbReference>
<dbReference type="PANTHER" id="PTHR11649">
    <property type="entry name" value="MSS1/TRME-RELATED GTP-BINDING PROTEIN"/>
    <property type="match status" value="1"/>
</dbReference>
<organism evidence="12 13">
    <name type="scientific">Egicoccus halophilus</name>
    <dbReference type="NCBI Taxonomy" id="1670830"/>
    <lineage>
        <taxon>Bacteria</taxon>
        <taxon>Bacillati</taxon>
        <taxon>Actinomycetota</taxon>
        <taxon>Nitriliruptoria</taxon>
        <taxon>Egicoccales</taxon>
        <taxon>Egicoccaceae</taxon>
        <taxon>Egicoccus</taxon>
    </lineage>
</organism>
<evidence type="ECO:0000256" key="4">
    <source>
        <dbReference type="ARBA" id="ARBA00022723"/>
    </source>
</evidence>
<dbReference type="CDD" id="cd01876">
    <property type="entry name" value="YihA_EngB"/>
    <property type="match status" value="1"/>
</dbReference>
<evidence type="ECO:0000256" key="5">
    <source>
        <dbReference type="ARBA" id="ARBA00022741"/>
    </source>
</evidence>
<evidence type="ECO:0000256" key="7">
    <source>
        <dbReference type="ARBA" id="ARBA00023134"/>
    </source>
</evidence>
<evidence type="ECO:0000256" key="8">
    <source>
        <dbReference type="ARBA" id="ARBA00023210"/>
    </source>
</evidence>
<evidence type="ECO:0000256" key="1">
    <source>
        <dbReference type="ARBA" id="ARBA00001946"/>
    </source>
</evidence>
<dbReference type="PROSITE" id="PS51706">
    <property type="entry name" value="G_ENGB"/>
    <property type="match status" value="1"/>
</dbReference>
<dbReference type="NCBIfam" id="TIGR03598">
    <property type="entry name" value="GTPase_YsxC"/>
    <property type="match status" value="1"/>
</dbReference>
<proteinExistence type="inferred from homology"/>
<sequence length="194" mass="21313">MSEPLPMRFVLSAPDLAGLPPSRAEVAVIGRSNVGKSSLLNALARRRDLAKTSGKPGKTRLLNLFETDGGTLVDLPGFGYAKVAATERRAWQQRMEHYLLEREPLVLTLLLVDGEVGPTALDRDMLGWLRHAEVPFQVVATKHDKVKASRRDRRKRDLASGCGLDQREVVWVSADKGVGIDRLRGLVRDALAGV</sequence>
<evidence type="ECO:0000259" key="11">
    <source>
        <dbReference type="PROSITE" id="PS51706"/>
    </source>
</evidence>
<comment type="caution">
    <text evidence="12">The sequence shown here is derived from an EMBL/GenBank/DDBJ whole genome shotgun (WGS) entry which is preliminary data.</text>
</comment>
<evidence type="ECO:0000313" key="13">
    <source>
        <dbReference type="Proteomes" id="UP000650511"/>
    </source>
</evidence>
<keyword evidence="6" id="KW-0460">Magnesium</keyword>
<dbReference type="OrthoDB" id="9812272at2"/>
<dbReference type="SUPFAM" id="SSF52540">
    <property type="entry name" value="P-loop containing nucleoside triphosphate hydrolases"/>
    <property type="match status" value="1"/>
</dbReference>
<dbReference type="RefSeq" id="WP_130649731.1">
    <property type="nucleotide sequence ID" value="NZ_BMHA01000003.1"/>
</dbReference>
<protein>
    <recommendedName>
        <fullName evidence="10">Probable GTP-binding protein EngB</fullName>
    </recommendedName>
</protein>
<dbReference type="Gene3D" id="3.40.50.300">
    <property type="entry name" value="P-loop containing nucleotide triphosphate hydrolases"/>
    <property type="match status" value="1"/>
</dbReference>